<accession>X1HVX0</accession>
<organism evidence="1">
    <name type="scientific">marine sediment metagenome</name>
    <dbReference type="NCBI Taxonomy" id="412755"/>
    <lineage>
        <taxon>unclassified sequences</taxon>
        <taxon>metagenomes</taxon>
        <taxon>ecological metagenomes</taxon>
    </lineage>
</organism>
<proteinExistence type="predicted"/>
<dbReference type="EMBL" id="BARU01033978">
    <property type="protein sequence ID" value="GAH73597.1"/>
    <property type="molecule type" value="Genomic_DNA"/>
</dbReference>
<feature type="non-terminal residue" evidence="1">
    <location>
        <position position="1"/>
    </location>
</feature>
<protein>
    <submittedName>
        <fullName evidence="1">Uncharacterized protein</fullName>
    </submittedName>
</protein>
<dbReference type="AlphaFoldDB" id="X1HVX0"/>
<comment type="caution">
    <text evidence="1">The sequence shown here is derived from an EMBL/GenBank/DDBJ whole genome shotgun (WGS) entry which is preliminary data.</text>
</comment>
<name>X1HVX0_9ZZZZ</name>
<gene>
    <name evidence="1" type="ORF">S03H2_53387</name>
</gene>
<evidence type="ECO:0000313" key="1">
    <source>
        <dbReference type="EMBL" id="GAH73597.1"/>
    </source>
</evidence>
<reference evidence="1" key="1">
    <citation type="journal article" date="2014" name="Front. Microbiol.">
        <title>High frequency of phylogenetically diverse reductive dehalogenase-homologous genes in deep subseafloor sedimentary metagenomes.</title>
        <authorList>
            <person name="Kawai M."/>
            <person name="Futagami T."/>
            <person name="Toyoda A."/>
            <person name="Takaki Y."/>
            <person name="Nishi S."/>
            <person name="Hori S."/>
            <person name="Arai W."/>
            <person name="Tsubouchi T."/>
            <person name="Morono Y."/>
            <person name="Uchiyama I."/>
            <person name="Ito T."/>
            <person name="Fujiyama A."/>
            <person name="Inagaki F."/>
            <person name="Takami H."/>
        </authorList>
    </citation>
    <scope>NUCLEOTIDE SEQUENCE</scope>
    <source>
        <strain evidence="1">Expedition CK06-06</strain>
    </source>
</reference>
<sequence length="92" mass="11298">FMLNNPDLKLETLSEAEKAIFHDFMRFYSICPKCKMPNHNLHLKKLYLLEENEKYKNELIRFMSLEDKKEQDFRINFGVLCCNCFKYFFDKR</sequence>